<feature type="compositionally biased region" description="Low complexity" evidence="1">
    <location>
        <begin position="44"/>
        <end position="63"/>
    </location>
</feature>
<comment type="caution">
    <text evidence="2">The sequence shown here is derived from an EMBL/GenBank/DDBJ whole genome shotgun (WGS) entry which is preliminary data.</text>
</comment>
<name>A0AAV9WWT6_9PEZI</name>
<evidence type="ECO:0000256" key="1">
    <source>
        <dbReference type="SAM" id="MobiDB-lite"/>
    </source>
</evidence>
<dbReference type="AlphaFoldDB" id="A0AAV9WWT6"/>
<feature type="region of interest" description="Disordered" evidence="1">
    <location>
        <begin position="44"/>
        <end position="83"/>
    </location>
</feature>
<evidence type="ECO:0000313" key="2">
    <source>
        <dbReference type="EMBL" id="KAK6528834.1"/>
    </source>
</evidence>
<proteinExistence type="predicted"/>
<reference evidence="2 3" key="1">
    <citation type="submission" date="2019-10" db="EMBL/GenBank/DDBJ databases">
        <authorList>
            <person name="Palmer J.M."/>
        </authorList>
    </citation>
    <scope>NUCLEOTIDE SEQUENCE [LARGE SCALE GENOMIC DNA]</scope>
    <source>
        <strain evidence="2 3">TWF694</strain>
    </source>
</reference>
<accession>A0AAV9WWT6</accession>
<gene>
    <name evidence="2" type="ORF">TWF694_004068</name>
</gene>
<sequence length="83" mass="8544">MQLTKIATVLVVGMVGVTTALPYDFGSFKPFYIGGDKAAAAKKPAQPAAVTKPPAQPAAVTKPPAQPANKGGFLGNFRFKNIG</sequence>
<dbReference type="EMBL" id="JAVHJO010000014">
    <property type="protein sequence ID" value="KAK6528834.1"/>
    <property type="molecule type" value="Genomic_DNA"/>
</dbReference>
<protein>
    <submittedName>
        <fullName evidence="2">Uncharacterized protein</fullName>
    </submittedName>
</protein>
<organism evidence="2 3">
    <name type="scientific">Orbilia ellipsospora</name>
    <dbReference type="NCBI Taxonomy" id="2528407"/>
    <lineage>
        <taxon>Eukaryota</taxon>
        <taxon>Fungi</taxon>
        <taxon>Dikarya</taxon>
        <taxon>Ascomycota</taxon>
        <taxon>Pezizomycotina</taxon>
        <taxon>Orbiliomycetes</taxon>
        <taxon>Orbiliales</taxon>
        <taxon>Orbiliaceae</taxon>
        <taxon>Orbilia</taxon>
    </lineage>
</organism>
<evidence type="ECO:0000313" key="3">
    <source>
        <dbReference type="Proteomes" id="UP001365542"/>
    </source>
</evidence>
<keyword evidence="3" id="KW-1185">Reference proteome</keyword>
<dbReference type="Proteomes" id="UP001365542">
    <property type="component" value="Unassembled WGS sequence"/>
</dbReference>